<keyword evidence="7" id="KW-1185">Reference proteome</keyword>
<evidence type="ECO:0000256" key="1">
    <source>
        <dbReference type="ARBA" id="ARBA00010838"/>
    </source>
</evidence>
<comment type="similarity">
    <text evidence="1 4">Belongs to the glycosyl hydrolase 1 family.</text>
</comment>
<dbReference type="PANTHER" id="PTHR10353:SF206">
    <property type="entry name" value="GLYCOSIDE HYDROLASE FAMILY 1 PROTEIN"/>
    <property type="match status" value="1"/>
</dbReference>
<keyword evidence="5" id="KW-0732">Signal</keyword>
<evidence type="ECO:0000313" key="7">
    <source>
        <dbReference type="Proteomes" id="UP000242715"/>
    </source>
</evidence>
<dbReference type="InterPro" id="IPR033132">
    <property type="entry name" value="GH_1_N_CS"/>
</dbReference>
<dbReference type="Gene3D" id="3.20.20.80">
    <property type="entry name" value="Glycosidases"/>
    <property type="match status" value="1"/>
</dbReference>
<evidence type="ECO:0008006" key="8">
    <source>
        <dbReference type="Google" id="ProtNLM"/>
    </source>
</evidence>
<dbReference type="AlphaFoldDB" id="A0A2Z6P373"/>
<dbReference type="InterPro" id="IPR001360">
    <property type="entry name" value="Glyco_hydro_1"/>
</dbReference>
<name>A0A2Z6P373_TRISU</name>
<evidence type="ECO:0000313" key="6">
    <source>
        <dbReference type="EMBL" id="GAU50874.1"/>
    </source>
</evidence>
<keyword evidence="2" id="KW-0378">Hydrolase</keyword>
<dbReference type="OrthoDB" id="65569at2759"/>
<evidence type="ECO:0000256" key="3">
    <source>
        <dbReference type="ARBA" id="ARBA00023295"/>
    </source>
</evidence>
<proteinExistence type="inferred from homology"/>
<dbReference type="Pfam" id="PF00232">
    <property type="entry name" value="Glyco_hydro_1"/>
    <property type="match status" value="1"/>
</dbReference>
<dbReference type="GO" id="GO:0005975">
    <property type="term" value="P:carbohydrate metabolic process"/>
    <property type="evidence" value="ECO:0007669"/>
    <property type="project" value="InterPro"/>
</dbReference>
<dbReference type="GO" id="GO:0008422">
    <property type="term" value="F:beta-glucosidase activity"/>
    <property type="evidence" value="ECO:0007669"/>
    <property type="project" value="TreeGrafter"/>
</dbReference>
<gene>
    <name evidence="6" type="ORF">TSUD_88610</name>
</gene>
<dbReference type="Proteomes" id="UP000242715">
    <property type="component" value="Unassembled WGS sequence"/>
</dbReference>
<dbReference type="PRINTS" id="PR00131">
    <property type="entry name" value="GLHYDRLASE1"/>
</dbReference>
<feature type="signal peptide" evidence="5">
    <location>
        <begin position="1"/>
        <end position="22"/>
    </location>
</feature>
<keyword evidence="3" id="KW-0326">Glycosidase</keyword>
<feature type="chain" id="PRO_5016418829" description="Beta-glucosidase" evidence="5">
    <location>
        <begin position="23"/>
        <end position="529"/>
    </location>
</feature>
<dbReference type="EMBL" id="DF974900">
    <property type="protein sequence ID" value="GAU50874.1"/>
    <property type="molecule type" value="Genomic_DNA"/>
</dbReference>
<dbReference type="SUPFAM" id="SSF51445">
    <property type="entry name" value="(Trans)glycosidases"/>
    <property type="match status" value="1"/>
</dbReference>
<dbReference type="PROSITE" id="PS00653">
    <property type="entry name" value="GLYCOSYL_HYDROL_F1_2"/>
    <property type="match status" value="1"/>
</dbReference>
<accession>A0A2Z6P373</accession>
<sequence length="529" mass="60467">MGMAFYLGVLALIISSYFPIMASTVTPTTLVDTSSLNRSSFPKGFIFGTGSSSYQYEGAANEGGRGQSIWDNYTHKYSDKILDRSNGDVAVDQYHRYKDDVAIMKYMNTDAYRFSISWPRILPKGKVSAGINKEGIKYYNNLINELLDNGLVPFVTLFHFDLPQALQDKYNGFLSSDIINDFRDYAELCFKEFGDRVKHWITINEPHSHSTIGTEAPYIASYNQLLAHAAAVKLYRTNYQVSQKGSIGITLNCIWFLPFSNDILDHQAAHRALDFMFGWFMEPLTKGKYPQSMVSLVGKRLPKFTKKQSKMLIGSFDFIGINYYTSSFAANIPHSKNDTSKPTYFKDTHVNLTTERNGAPIGPRAASPWLYVYPRGIRELLLYTKTKYNNPLIYITENGMDEFNDPTLSLEEALMDTYRIDYFYRHLYYISSAIKHGVKVKGYFAWSLLDNFEWSAGYTLEIKRLKRRCGTVIATKVLNQMELKGDIMRFLSEFHRNGRLGKGPVTNVEYNVPTLIRYVNVATNVPTLY</sequence>
<reference evidence="7" key="1">
    <citation type="journal article" date="2017" name="Front. Plant Sci.">
        <title>Climate Clever Clovers: New Paradigm to Reduce the Environmental Footprint of Ruminants by Breeding Low Methanogenic Forages Utilizing Haplotype Variation.</title>
        <authorList>
            <person name="Kaur P."/>
            <person name="Appels R."/>
            <person name="Bayer P.E."/>
            <person name="Keeble-Gagnere G."/>
            <person name="Wang J."/>
            <person name="Hirakawa H."/>
            <person name="Shirasawa K."/>
            <person name="Vercoe P."/>
            <person name="Stefanova K."/>
            <person name="Durmic Z."/>
            <person name="Nichols P."/>
            <person name="Revell C."/>
            <person name="Isobe S.N."/>
            <person name="Edwards D."/>
            <person name="Erskine W."/>
        </authorList>
    </citation>
    <scope>NUCLEOTIDE SEQUENCE [LARGE SCALE GENOMIC DNA]</scope>
    <source>
        <strain evidence="7">cv. Daliak</strain>
    </source>
</reference>
<evidence type="ECO:0000256" key="2">
    <source>
        <dbReference type="ARBA" id="ARBA00022801"/>
    </source>
</evidence>
<dbReference type="InterPro" id="IPR017853">
    <property type="entry name" value="GH"/>
</dbReference>
<dbReference type="FunFam" id="3.20.20.80:FF:000020">
    <property type="entry name" value="Beta-glucosidase 12"/>
    <property type="match status" value="2"/>
</dbReference>
<evidence type="ECO:0000256" key="4">
    <source>
        <dbReference type="RuleBase" id="RU003690"/>
    </source>
</evidence>
<organism evidence="6 7">
    <name type="scientific">Trifolium subterraneum</name>
    <name type="common">Subterranean clover</name>
    <dbReference type="NCBI Taxonomy" id="3900"/>
    <lineage>
        <taxon>Eukaryota</taxon>
        <taxon>Viridiplantae</taxon>
        <taxon>Streptophyta</taxon>
        <taxon>Embryophyta</taxon>
        <taxon>Tracheophyta</taxon>
        <taxon>Spermatophyta</taxon>
        <taxon>Magnoliopsida</taxon>
        <taxon>eudicotyledons</taxon>
        <taxon>Gunneridae</taxon>
        <taxon>Pentapetalae</taxon>
        <taxon>rosids</taxon>
        <taxon>fabids</taxon>
        <taxon>Fabales</taxon>
        <taxon>Fabaceae</taxon>
        <taxon>Papilionoideae</taxon>
        <taxon>50 kb inversion clade</taxon>
        <taxon>NPAAA clade</taxon>
        <taxon>Hologalegina</taxon>
        <taxon>IRL clade</taxon>
        <taxon>Trifolieae</taxon>
        <taxon>Trifolium</taxon>
    </lineage>
</organism>
<dbReference type="PANTHER" id="PTHR10353">
    <property type="entry name" value="GLYCOSYL HYDROLASE"/>
    <property type="match status" value="1"/>
</dbReference>
<evidence type="ECO:0000256" key="5">
    <source>
        <dbReference type="SAM" id="SignalP"/>
    </source>
</evidence>
<protein>
    <recommendedName>
        <fullName evidence="8">Beta-glucosidase</fullName>
    </recommendedName>
</protein>